<evidence type="ECO:0000313" key="1">
    <source>
        <dbReference type="EMBL" id="SHL39727.1"/>
    </source>
</evidence>
<dbReference type="STRING" id="1419482.SAMN05444266_103198"/>
<dbReference type="Proteomes" id="UP000184420">
    <property type="component" value="Unassembled WGS sequence"/>
</dbReference>
<dbReference type="EMBL" id="FRBL01000003">
    <property type="protein sequence ID" value="SHL39727.1"/>
    <property type="molecule type" value="Genomic_DNA"/>
</dbReference>
<organism evidence="1 2">
    <name type="scientific">Chitinophaga jiangningensis</name>
    <dbReference type="NCBI Taxonomy" id="1419482"/>
    <lineage>
        <taxon>Bacteria</taxon>
        <taxon>Pseudomonadati</taxon>
        <taxon>Bacteroidota</taxon>
        <taxon>Chitinophagia</taxon>
        <taxon>Chitinophagales</taxon>
        <taxon>Chitinophagaceae</taxon>
        <taxon>Chitinophaga</taxon>
    </lineage>
</organism>
<accession>A0A1M7AAH8</accession>
<dbReference type="OrthoDB" id="9762853at2"/>
<protein>
    <submittedName>
        <fullName evidence="1">Baseplate J-like protein</fullName>
    </submittedName>
</protein>
<reference evidence="1 2" key="1">
    <citation type="submission" date="2016-11" db="EMBL/GenBank/DDBJ databases">
        <authorList>
            <person name="Jaros S."/>
            <person name="Januszkiewicz K."/>
            <person name="Wedrychowicz H."/>
        </authorList>
    </citation>
    <scope>NUCLEOTIDE SEQUENCE [LARGE SCALE GENOMIC DNA]</scope>
    <source>
        <strain evidence="1 2">DSM 27406</strain>
    </source>
</reference>
<proteinExistence type="predicted"/>
<sequence length="1216" mass="135008">MSSNCSHKNPLLHSGTSRYNRVLAALEPSFARVDERSMSDLILFAKAYSRQLNFFNAANEQDGNWLPLMQMDVSVILATLANQDIAGYRQLLRQQLRYLADKKNEKATDLVHRFSFLFDFTWSWLYELDTQLRLLPDQWPFKSWLTNVIGNTLSTQRHKLNAWYQQASLMGCITDQYDPTAYLPVTRPVPFRVDAAGSLRVQKWEAAWSLGSSGAGFHLQGAAVADRIRFAATNNLFTGIFDAIFKQASLIAQHAAKSLEAAVTDFPAHTPHYTLFLTFLKLFRFAQEELNTFTGRHLDFYYKDILQLTPAPATPDATHLMVELQKNAKDYLLEAGTLFKGGKDAAGNVQLYATDKDVLITQAMVADIRGVTALPKTHPNPGIYASRVANSMDGLGTPLAADTSWQPFGVVSEATRTFTGCAIASPLLLMKEGERKAVVTFKSRSNFPQHEGVYDLDAQMQFTGPSGWMNASGEFWADESWQTPVYQFGYGAGLSAAQDPVVPYNPAIHGGNYNTPFPILRFRFRAMSPQAALLLEQWENTILSEVEIDVTVTGIRQLNIYSESGRLDISKPFQPFGFAPYVGSACTIGNDEIFIKPNAHVKLNITWDNVPQPEGIVNHTGRWKTVESKVDNKTITITEPDTEPYDGEDFINEAGDPATNTPFAYIEVLKNGNWQFVNSGALFCPREYFGNTLMDKLRGKITDPDFLDTYPAATNDLIYPSSLGFISETLLPPTLDKPSTYDAGTKNGFARIILQKDLGHKDYQRRFAYQAGKQRLLPLEPYIPTAKSITADYTATQTLKAGMAAELPGAFYSLHSFGEREETSSWRMLPPVEAAGQLYIGLDKVIPATAIPILFRISEGSANPLVASQPVRWQWLSSTGQWEDFSNVAVQDDTNGLLRNGIITFSLPANIGINPALMGGKYCWIRALVTANPDAISNLISLSAQAVRVHWTNNGTSVPYTVAAPAGTIQKLITPASAIKKITQPTASTGGKGEEKPAQFRMRVSERLRHKSRAVTIWDYEHLVLEKFPEIFRVKCLNHTAASAANTSEMAPGNVVIIPIPDLSRIPASNPQRPLTSVDTLTSVESYLKQIAGSFVNIKVCNPVFEEVVISCEVQYKDGNIAANTLRLLKDFRAFLSPWIYDTSVQPEFGGKISKSTLVNMLEGLPYVEYILHLKLFLRKDDHIILKDVEEITTSSARSMLVCAPDDVQMITPVNF</sequence>
<dbReference type="RefSeq" id="WP_143159874.1">
    <property type="nucleotide sequence ID" value="NZ_FRBL01000003.1"/>
</dbReference>
<gene>
    <name evidence="1" type="ORF">SAMN05444266_103198</name>
</gene>
<dbReference type="AlphaFoldDB" id="A0A1M7AAH8"/>
<keyword evidence="2" id="KW-1185">Reference proteome</keyword>
<name>A0A1M7AAH8_9BACT</name>
<evidence type="ECO:0000313" key="2">
    <source>
        <dbReference type="Proteomes" id="UP000184420"/>
    </source>
</evidence>